<protein>
    <submittedName>
        <fullName evidence="1">Uncharacterized protein</fullName>
    </submittedName>
</protein>
<dbReference type="AlphaFoldDB" id="A0A0B2AM75"/>
<dbReference type="STRING" id="1338436.LK10_05405"/>
<sequence length="92" mass="10686">MPHIRGSSRILGRKWKPGYAVARRSRPTLQNRPEVPHEVRIEPSAPREREWIQVQLVRTSPIEIVELLKPAKHVRPTAITAIARAFRLLNRQ</sequence>
<proteinExistence type="predicted"/>
<evidence type="ECO:0000313" key="2">
    <source>
        <dbReference type="Proteomes" id="UP000030982"/>
    </source>
</evidence>
<reference evidence="1 2" key="1">
    <citation type="submission" date="2014-09" db="EMBL/GenBank/DDBJ databases">
        <title>Genome sequence of Sinomonas sp. MUSC 117.</title>
        <authorList>
            <person name="Lee L.-H."/>
        </authorList>
    </citation>
    <scope>NUCLEOTIDE SEQUENCE [LARGE SCALE GENOMIC DNA]</scope>
    <source>
        <strain evidence="1 2">MUSC 117</strain>
    </source>
</reference>
<name>A0A0B2AM75_9MICC</name>
<gene>
    <name evidence="1" type="ORF">LK10_05405</name>
</gene>
<dbReference type="Proteomes" id="UP000030982">
    <property type="component" value="Unassembled WGS sequence"/>
</dbReference>
<evidence type="ECO:0000313" key="1">
    <source>
        <dbReference type="EMBL" id="KHL04471.1"/>
    </source>
</evidence>
<organism evidence="1 2">
    <name type="scientific">Sinomonas humi</name>
    <dbReference type="NCBI Taxonomy" id="1338436"/>
    <lineage>
        <taxon>Bacteria</taxon>
        <taxon>Bacillati</taxon>
        <taxon>Actinomycetota</taxon>
        <taxon>Actinomycetes</taxon>
        <taxon>Micrococcales</taxon>
        <taxon>Micrococcaceae</taxon>
        <taxon>Sinomonas</taxon>
    </lineage>
</organism>
<comment type="caution">
    <text evidence="1">The sequence shown here is derived from an EMBL/GenBank/DDBJ whole genome shotgun (WGS) entry which is preliminary data.</text>
</comment>
<keyword evidence="2" id="KW-1185">Reference proteome</keyword>
<dbReference type="EMBL" id="JTDL01000079">
    <property type="protein sequence ID" value="KHL04471.1"/>
    <property type="molecule type" value="Genomic_DNA"/>
</dbReference>
<accession>A0A0B2AM75</accession>